<dbReference type="Ensembl" id="ENSSFOT00015004579.2">
    <property type="protein sequence ID" value="ENSSFOP00015004507.2"/>
    <property type="gene ID" value="ENSSFOG00015002937.2"/>
</dbReference>
<dbReference type="InterPro" id="IPR036179">
    <property type="entry name" value="Ig-like_dom_sf"/>
</dbReference>
<dbReference type="Gene3D" id="2.60.40.10">
    <property type="entry name" value="Immunoglobulins"/>
    <property type="match status" value="1"/>
</dbReference>
<feature type="domain" description="Ig-like" evidence="4">
    <location>
        <begin position="12"/>
        <end position="118"/>
    </location>
</feature>
<dbReference type="GO" id="GO:0002250">
    <property type="term" value="P:adaptive immune response"/>
    <property type="evidence" value="ECO:0007669"/>
    <property type="project" value="UniProtKB-KW"/>
</dbReference>
<dbReference type="PANTHER" id="PTHR23266">
    <property type="entry name" value="IMMUNOGLOBULIN HEAVY CHAIN"/>
    <property type="match status" value="1"/>
</dbReference>
<keyword evidence="6" id="KW-1185">Reference proteome</keyword>
<dbReference type="GO" id="GO:0005576">
    <property type="term" value="C:extracellular region"/>
    <property type="evidence" value="ECO:0007669"/>
    <property type="project" value="UniProtKB-ARBA"/>
</dbReference>
<evidence type="ECO:0000256" key="3">
    <source>
        <dbReference type="ARBA" id="ARBA00043265"/>
    </source>
</evidence>
<reference evidence="5" key="2">
    <citation type="submission" date="2025-08" db="UniProtKB">
        <authorList>
            <consortium name="Ensembl"/>
        </authorList>
    </citation>
    <scope>IDENTIFICATION</scope>
</reference>
<reference evidence="5" key="3">
    <citation type="submission" date="2025-09" db="UniProtKB">
        <authorList>
            <consortium name="Ensembl"/>
        </authorList>
    </citation>
    <scope>IDENTIFICATION</scope>
</reference>
<dbReference type="SUPFAM" id="SSF48726">
    <property type="entry name" value="Immunoglobulin"/>
    <property type="match status" value="1"/>
</dbReference>
<evidence type="ECO:0000256" key="1">
    <source>
        <dbReference type="ARBA" id="ARBA00022859"/>
    </source>
</evidence>
<organism evidence="5 6">
    <name type="scientific">Scleropages formosus</name>
    <name type="common">Asian bonytongue</name>
    <name type="synonym">Osteoglossum formosum</name>
    <dbReference type="NCBI Taxonomy" id="113540"/>
    <lineage>
        <taxon>Eukaryota</taxon>
        <taxon>Metazoa</taxon>
        <taxon>Chordata</taxon>
        <taxon>Craniata</taxon>
        <taxon>Vertebrata</taxon>
        <taxon>Euteleostomi</taxon>
        <taxon>Actinopterygii</taxon>
        <taxon>Neopterygii</taxon>
        <taxon>Teleostei</taxon>
        <taxon>Osteoglossocephala</taxon>
        <taxon>Osteoglossomorpha</taxon>
        <taxon>Osteoglossiformes</taxon>
        <taxon>Osteoglossidae</taxon>
        <taxon>Scleropages</taxon>
    </lineage>
</organism>
<dbReference type="GO" id="GO:0019814">
    <property type="term" value="C:immunoglobulin complex"/>
    <property type="evidence" value="ECO:0007669"/>
    <property type="project" value="UniProtKB-KW"/>
</dbReference>
<dbReference type="InterPro" id="IPR013106">
    <property type="entry name" value="Ig_V-set"/>
</dbReference>
<dbReference type="InterPro" id="IPR050199">
    <property type="entry name" value="IgHV"/>
</dbReference>
<sequence length="159" mass="17463">MVWTQSSLYCRSQVVLTQPESEMGSPGGSLTLKCACSGFSVGGTSMYWIRQASGKGLEWIIYYYSDSSKSTAQSVQGRFRASKDNNSQNQLYLQMNNLKDEDTAVYYCMRDTVSGDIAGLYNNCSSTSHAESYSSVSLQHCLVLLVHIVELAENGICSS</sequence>
<proteinExistence type="predicted"/>
<evidence type="ECO:0000256" key="2">
    <source>
        <dbReference type="ARBA" id="ARBA00023130"/>
    </source>
</evidence>
<accession>A0A8C9R379</accession>
<reference evidence="5 6" key="1">
    <citation type="submission" date="2019-04" db="EMBL/GenBank/DDBJ databases">
        <authorList>
            <consortium name="Wellcome Sanger Institute Data Sharing"/>
        </authorList>
    </citation>
    <scope>NUCLEOTIDE SEQUENCE [LARGE SCALE GENOMIC DNA]</scope>
</reference>
<dbReference type="FunFam" id="2.60.40.10:FF:001594">
    <property type="entry name" value="Immunoglobulin heavy variable 9-4"/>
    <property type="match status" value="1"/>
</dbReference>
<dbReference type="InterPro" id="IPR003599">
    <property type="entry name" value="Ig_sub"/>
</dbReference>
<dbReference type="SMART" id="SM00406">
    <property type="entry name" value="IGv"/>
    <property type="match status" value="1"/>
</dbReference>
<protein>
    <submittedName>
        <fullName evidence="5">Immunoglobulin heavy variable 9-2</fullName>
    </submittedName>
</protein>
<dbReference type="AlphaFoldDB" id="A0A8C9R379"/>
<dbReference type="Proteomes" id="UP000694397">
    <property type="component" value="Chromosome 3"/>
</dbReference>
<keyword evidence="2" id="KW-1064">Adaptive immunity</keyword>
<dbReference type="InterPro" id="IPR013783">
    <property type="entry name" value="Ig-like_fold"/>
</dbReference>
<dbReference type="OrthoDB" id="9945861at2759"/>
<dbReference type="SMART" id="SM00409">
    <property type="entry name" value="IG"/>
    <property type="match status" value="1"/>
</dbReference>
<name>A0A8C9R379_SCLFO</name>
<dbReference type="Pfam" id="PF07686">
    <property type="entry name" value="V-set"/>
    <property type="match status" value="1"/>
</dbReference>
<evidence type="ECO:0000313" key="6">
    <source>
        <dbReference type="Proteomes" id="UP000694397"/>
    </source>
</evidence>
<evidence type="ECO:0000313" key="5">
    <source>
        <dbReference type="Ensembl" id="ENSSFOP00015004507.2"/>
    </source>
</evidence>
<evidence type="ECO:0000259" key="4">
    <source>
        <dbReference type="PROSITE" id="PS50835"/>
    </source>
</evidence>
<keyword evidence="1" id="KW-0391">Immunity</keyword>
<dbReference type="PROSITE" id="PS50835">
    <property type="entry name" value="IG_LIKE"/>
    <property type="match status" value="1"/>
</dbReference>
<dbReference type="GeneTree" id="ENSGT01150000286938"/>
<dbReference type="InterPro" id="IPR007110">
    <property type="entry name" value="Ig-like_dom"/>
</dbReference>
<keyword evidence="3" id="KW-1280">Immunoglobulin</keyword>